<evidence type="ECO:0000313" key="4">
    <source>
        <dbReference type="EMBL" id="KAF3457998.1"/>
    </source>
</evidence>
<protein>
    <recommendedName>
        <fullName evidence="6">BAHD acyltransferase</fullName>
    </recommendedName>
</protein>
<evidence type="ECO:0000313" key="5">
    <source>
        <dbReference type="Proteomes" id="UP000796880"/>
    </source>
</evidence>
<evidence type="ECO:0008006" key="6">
    <source>
        <dbReference type="Google" id="ProtNLM"/>
    </source>
</evidence>
<proteinExistence type="inferred from homology"/>
<dbReference type="Gene3D" id="3.30.559.10">
    <property type="entry name" value="Chloramphenicol acetyltransferase-like domain"/>
    <property type="match status" value="2"/>
</dbReference>
<dbReference type="InterPro" id="IPR023213">
    <property type="entry name" value="CAT-like_dom_sf"/>
</dbReference>
<comment type="caution">
    <text evidence="4">The sequence shown here is derived from an EMBL/GenBank/DDBJ whole genome shotgun (WGS) entry which is preliminary data.</text>
</comment>
<dbReference type="EMBL" id="VOIH02000001">
    <property type="protein sequence ID" value="KAF3457998.1"/>
    <property type="molecule type" value="Genomic_DNA"/>
</dbReference>
<organism evidence="4 5">
    <name type="scientific">Rhamnella rubrinervis</name>
    <dbReference type="NCBI Taxonomy" id="2594499"/>
    <lineage>
        <taxon>Eukaryota</taxon>
        <taxon>Viridiplantae</taxon>
        <taxon>Streptophyta</taxon>
        <taxon>Embryophyta</taxon>
        <taxon>Tracheophyta</taxon>
        <taxon>Spermatophyta</taxon>
        <taxon>Magnoliopsida</taxon>
        <taxon>eudicotyledons</taxon>
        <taxon>Gunneridae</taxon>
        <taxon>Pentapetalae</taxon>
        <taxon>rosids</taxon>
        <taxon>fabids</taxon>
        <taxon>Rosales</taxon>
        <taxon>Rhamnaceae</taxon>
        <taxon>rhamnoid group</taxon>
        <taxon>Rhamneae</taxon>
        <taxon>Rhamnella</taxon>
    </lineage>
</organism>
<dbReference type="AlphaFoldDB" id="A0A8K0HTA9"/>
<dbReference type="GO" id="GO:0016746">
    <property type="term" value="F:acyltransferase activity"/>
    <property type="evidence" value="ECO:0007669"/>
    <property type="project" value="UniProtKB-KW"/>
</dbReference>
<dbReference type="PANTHER" id="PTHR31623:SF122">
    <property type="entry name" value="HXXXD-TYPE ACYL-TRANSFERASE FAMILY PROTEIN"/>
    <property type="match status" value="1"/>
</dbReference>
<reference evidence="4" key="1">
    <citation type="submission" date="2020-03" db="EMBL/GenBank/DDBJ databases">
        <title>A high-quality chromosome-level genome assembly of a woody plant with both climbing and erect habits, Rhamnella rubrinervis.</title>
        <authorList>
            <person name="Lu Z."/>
            <person name="Yang Y."/>
            <person name="Zhu X."/>
            <person name="Sun Y."/>
        </authorList>
    </citation>
    <scope>NUCLEOTIDE SEQUENCE</scope>
    <source>
        <strain evidence="4">BYM</strain>
        <tissue evidence="4">Leaf</tissue>
    </source>
</reference>
<dbReference type="PANTHER" id="PTHR31623">
    <property type="entry name" value="F21J9.9"/>
    <property type="match status" value="1"/>
</dbReference>
<keyword evidence="3" id="KW-0012">Acyltransferase</keyword>
<accession>A0A8K0HTA9</accession>
<dbReference type="OrthoDB" id="671439at2759"/>
<keyword evidence="2" id="KW-0808">Transferase</keyword>
<gene>
    <name evidence="4" type="ORF">FNV43_RR02660</name>
</gene>
<evidence type="ECO:0000256" key="3">
    <source>
        <dbReference type="ARBA" id="ARBA00023315"/>
    </source>
</evidence>
<dbReference type="Proteomes" id="UP000796880">
    <property type="component" value="Unassembled WGS sequence"/>
</dbReference>
<comment type="similarity">
    <text evidence="1">Belongs to the plant acyltransferase family.</text>
</comment>
<dbReference type="Pfam" id="PF02458">
    <property type="entry name" value="Transferase"/>
    <property type="match status" value="1"/>
</dbReference>
<sequence length="443" mass="49415">MAMEKKVQVIQRATIKPSSPTPHHLSTFKMSLLDQFSPDMYVPLILFYPPNDPNSVLHGLDHLLTFAEKTQHLKKTLSQTLNKFYPFAGRITSRFASIIECNDDGIEFVEAKIDCSMPKMFERPDTRLLKQLVGVAEPDREEAGIGHLLLVQATFLQCGGMAIGVSISHKVADAATLLMFLQSWSLRCCVENDPEFGAASLLPPTDLTIYSDPPIIQTLPGEKCITSRLVFDAKNIEALQRKSASEIVKRPTRVEAVTALVWKSAMDAYMISSNKATSLFNRAANIRPRTAPPLPENFAGNLFAMVSTMLNNNESTDLQVLVAKLRTSLEDFKKYFPKKLDVVEVKRALEGMCQFMIKDDEFEIFGCSSWCRFPFYDIDFGWGKPAWATNCLLAFKNSIIMMDAPTSDGGGIEVCLTLEEEEMALVESNQELLSFATLNPSVV</sequence>
<evidence type="ECO:0000256" key="2">
    <source>
        <dbReference type="ARBA" id="ARBA00022679"/>
    </source>
</evidence>
<evidence type="ECO:0000256" key="1">
    <source>
        <dbReference type="ARBA" id="ARBA00009861"/>
    </source>
</evidence>
<name>A0A8K0HTA9_9ROSA</name>
<keyword evidence="5" id="KW-1185">Reference proteome</keyword>